<dbReference type="RefSeq" id="WP_011735434.1">
    <property type="nucleotide sequence ID" value="NC_008609.1"/>
</dbReference>
<dbReference type="NCBIfam" id="TIGR00638">
    <property type="entry name" value="Mop"/>
    <property type="match status" value="2"/>
</dbReference>
<dbReference type="AlphaFoldDB" id="A1AP74"/>
<dbReference type="InterPro" id="IPR051815">
    <property type="entry name" value="Molybdate_resp_trans_reg"/>
</dbReference>
<keyword evidence="3 5" id="KW-0500">Molybdenum</keyword>
<protein>
    <submittedName>
        <fullName evidence="8">Transcriptional regulator, ModE family</fullName>
    </submittedName>
</protein>
<dbReference type="PANTHER" id="PTHR30432:SF1">
    <property type="entry name" value="DNA-BINDING TRANSCRIPTIONAL DUAL REGULATOR MODE"/>
    <property type="match status" value="1"/>
</dbReference>
<dbReference type="InterPro" id="IPR003725">
    <property type="entry name" value="ModE-bd_N"/>
</dbReference>
<dbReference type="PIRSF" id="PIRSF005763">
    <property type="entry name" value="Txn_reg_ModE"/>
    <property type="match status" value="1"/>
</dbReference>
<dbReference type="HOGENOM" id="CLU_087839_1_0_7"/>
<keyword evidence="2 5" id="KW-0813">Transport</keyword>
<evidence type="ECO:0000256" key="5">
    <source>
        <dbReference type="PIRNR" id="PIRNR005763"/>
    </source>
</evidence>
<dbReference type="PANTHER" id="PTHR30432">
    <property type="entry name" value="TRANSCRIPTIONAL REGULATOR MODE"/>
    <property type="match status" value="1"/>
</dbReference>
<keyword evidence="4" id="KW-0677">Repeat</keyword>
<evidence type="ECO:0000256" key="6">
    <source>
        <dbReference type="SAM" id="Coils"/>
    </source>
</evidence>
<dbReference type="EMBL" id="CP000482">
    <property type="protein sequence ID" value="ABK99144.1"/>
    <property type="molecule type" value="Genomic_DNA"/>
</dbReference>
<dbReference type="Gene3D" id="1.10.10.10">
    <property type="entry name" value="Winged helix-like DNA-binding domain superfamily/Winged helix DNA-binding domain"/>
    <property type="match status" value="1"/>
</dbReference>
<dbReference type="GO" id="GO:0015689">
    <property type="term" value="P:molybdate ion transport"/>
    <property type="evidence" value="ECO:0007669"/>
    <property type="project" value="UniProtKB-UniRule"/>
</dbReference>
<dbReference type="InterPro" id="IPR000847">
    <property type="entry name" value="LysR_HTH_N"/>
</dbReference>
<feature type="domain" description="Mop" evidence="7">
    <location>
        <begin position="130"/>
        <end position="196"/>
    </location>
</feature>
<evidence type="ECO:0000256" key="1">
    <source>
        <dbReference type="ARBA" id="ARBA00008110"/>
    </source>
</evidence>
<keyword evidence="9" id="KW-1185">Reference proteome</keyword>
<dbReference type="NCBIfam" id="TIGR00637">
    <property type="entry name" value="ModE_repress"/>
    <property type="match status" value="1"/>
</dbReference>
<keyword evidence="6" id="KW-0175">Coiled coil</keyword>
<dbReference type="Pfam" id="PF00126">
    <property type="entry name" value="HTH_1"/>
    <property type="match status" value="1"/>
</dbReference>
<evidence type="ECO:0000259" key="7">
    <source>
        <dbReference type="PROSITE" id="PS51866"/>
    </source>
</evidence>
<dbReference type="eggNOG" id="COG3585">
    <property type="taxonomic scope" value="Bacteria"/>
</dbReference>
<proteinExistence type="inferred from homology"/>
<name>A1AP74_PELPD</name>
<evidence type="ECO:0000256" key="3">
    <source>
        <dbReference type="ARBA" id="ARBA00022505"/>
    </source>
</evidence>
<evidence type="ECO:0000313" key="9">
    <source>
        <dbReference type="Proteomes" id="UP000006732"/>
    </source>
</evidence>
<reference evidence="8 9" key="1">
    <citation type="submission" date="2006-10" db="EMBL/GenBank/DDBJ databases">
        <title>Complete sequence of chromosome of Pelobacter propionicus DSM 2379.</title>
        <authorList>
            <consortium name="US DOE Joint Genome Institute"/>
            <person name="Copeland A."/>
            <person name="Lucas S."/>
            <person name="Lapidus A."/>
            <person name="Barry K."/>
            <person name="Detter J.C."/>
            <person name="Glavina del Rio T."/>
            <person name="Hammon N."/>
            <person name="Israni S."/>
            <person name="Dalin E."/>
            <person name="Tice H."/>
            <person name="Pitluck S."/>
            <person name="Saunders E."/>
            <person name="Brettin T."/>
            <person name="Bruce D."/>
            <person name="Han C."/>
            <person name="Tapia R."/>
            <person name="Schmutz J."/>
            <person name="Larimer F."/>
            <person name="Land M."/>
            <person name="Hauser L."/>
            <person name="Kyrpides N."/>
            <person name="Kim E."/>
            <person name="Lovley D."/>
            <person name="Richardson P."/>
        </authorList>
    </citation>
    <scope>NUCLEOTIDE SEQUENCE [LARGE SCALE GENOMIC DNA]</scope>
    <source>
        <strain evidence="9">DSM 2379 / NBRC 103807 / OttBd1</strain>
    </source>
</reference>
<dbReference type="SUPFAM" id="SSF46785">
    <property type="entry name" value="Winged helix' DNA-binding domain"/>
    <property type="match status" value="1"/>
</dbReference>
<dbReference type="OrthoDB" id="9800709at2"/>
<dbReference type="SUPFAM" id="SSF50331">
    <property type="entry name" value="MOP-like"/>
    <property type="match status" value="2"/>
</dbReference>
<dbReference type="InterPro" id="IPR016462">
    <property type="entry name" value="ModE"/>
</dbReference>
<organism evidence="8 9">
    <name type="scientific">Pelobacter propionicus (strain DSM 2379 / NBRC 103807 / OttBd1)</name>
    <dbReference type="NCBI Taxonomy" id="338966"/>
    <lineage>
        <taxon>Bacteria</taxon>
        <taxon>Pseudomonadati</taxon>
        <taxon>Thermodesulfobacteriota</taxon>
        <taxon>Desulfuromonadia</taxon>
        <taxon>Desulfuromonadales</taxon>
        <taxon>Desulfuromonadaceae</taxon>
        <taxon>Pelobacter</taxon>
    </lineage>
</organism>
<dbReference type="InterPro" id="IPR008995">
    <property type="entry name" value="Mo/tungstate-bd_C_term_dom"/>
</dbReference>
<accession>A1AP74</accession>
<dbReference type="STRING" id="338966.Ppro_1529"/>
<evidence type="ECO:0000256" key="4">
    <source>
        <dbReference type="ARBA" id="ARBA00022737"/>
    </source>
</evidence>
<dbReference type="PROSITE" id="PS51866">
    <property type="entry name" value="MOP"/>
    <property type="match status" value="2"/>
</dbReference>
<dbReference type="InterPro" id="IPR005116">
    <property type="entry name" value="Transp-assoc_OB_typ1"/>
</dbReference>
<dbReference type="Pfam" id="PF03459">
    <property type="entry name" value="TOBE"/>
    <property type="match status" value="2"/>
</dbReference>
<dbReference type="eggNOG" id="COG2005">
    <property type="taxonomic scope" value="Bacteria"/>
</dbReference>
<sequence length="269" mass="29164">MKTDKSKLNISGNLWFNRDDSKFLGTDRIRLLEKIDELGSITKAAKAAGICYKTAWDTVSAINNLAEKPLVDSLTGGKGGGGTRLTAEGKEIVTQFNLIQRELRRHLERLEEKLGNTDSLCSFLRRNSMRISARNIFYGTISAITTNSVTAEVTLTLKGDVKLTSVITNGAVENLGLTTGMDAYAIVKASSVMIGSDLHNSRFSARNLFRGTIVRIIEGEVNCEVDLEINGGTIISATITRDSVNELELKEGSRACALFKASDVLLGTA</sequence>
<feature type="domain" description="Mop" evidence="7">
    <location>
        <begin position="202"/>
        <end position="268"/>
    </location>
</feature>
<dbReference type="KEGG" id="ppd:Ppro_1529"/>
<dbReference type="InterPro" id="IPR004606">
    <property type="entry name" value="Mop_domain"/>
</dbReference>
<comment type="similarity">
    <text evidence="1 5">Belongs to the ModE family.</text>
</comment>
<dbReference type="InterPro" id="IPR036388">
    <property type="entry name" value="WH-like_DNA-bd_sf"/>
</dbReference>
<dbReference type="GO" id="GO:0003700">
    <property type="term" value="F:DNA-binding transcription factor activity"/>
    <property type="evidence" value="ECO:0007669"/>
    <property type="project" value="InterPro"/>
</dbReference>
<dbReference type="Gene3D" id="2.40.50.100">
    <property type="match status" value="2"/>
</dbReference>
<gene>
    <name evidence="8" type="ordered locus">Ppro_1529</name>
</gene>
<feature type="coiled-coil region" evidence="6">
    <location>
        <begin position="93"/>
        <end position="127"/>
    </location>
</feature>
<evidence type="ECO:0000313" key="8">
    <source>
        <dbReference type="EMBL" id="ABK99144.1"/>
    </source>
</evidence>
<dbReference type="InterPro" id="IPR036390">
    <property type="entry name" value="WH_DNA-bd_sf"/>
</dbReference>
<dbReference type="Proteomes" id="UP000006732">
    <property type="component" value="Chromosome"/>
</dbReference>
<evidence type="ECO:0000256" key="2">
    <source>
        <dbReference type="ARBA" id="ARBA00022448"/>
    </source>
</evidence>
<dbReference type="GO" id="GO:0030151">
    <property type="term" value="F:molybdenum ion binding"/>
    <property type="evidence" value="ECO:0007669"/>
    <property type="project" value="UniProtKB-UniRule"/>
</dbReference>